<gene>
    <name evidence="2" type="ORF">ACX27_19675</name>
</gene>
<dbReference type="AlphaFoldDB" id="A0A0M4STD2"/>
<evidence type="ECO:0000313" key="3">
    <source>
        <dbReference type="Proteomes" id="UP000062645"/>
    </source>
</evidence>
<dbReference type="SUPFAM" id="SSF49785">
    <property type="entry name" value="Galactose-binding domain-like"/>
    <property type="match status" value="1"/>
</dbReference>
<protein>
    <recommendedName>
        <fullName evidence="1">DUF642 domain-containing protein</fullName>
    </recommendedName>
</protein>
<dbReference type="Pfam" id="PF04862">
    <property type="entry name" value="DUF642"/>
    <property type="match status" value="1"/>
</dbReference>
<proteinExistence type="predicted"/>
<dbReference type="InterPro" id="IPR006946">
    <property type="entry name" value="DGR2-like_dom"/>
</dbReference>
<keyword evidence="3" id="KW-1185">Reference proteome</keyword>
<dbReference type="OrthoDB" id="483386at2"/>
<dbReference type="PATRIC" id="fig|224013.5.peg.4702"/>
<dbReference type="RefSeq" id="WP_062295098.1">
    <property type="nucleotide sequence ID" value="NZ_CP012036.1"/>
</dbReference>
<reference evidence="3" key="1">
    <citation type="submission" date="2015-07" db="EMBL/GenBank/DDBJ databases">
        <title>Genome Of Nitrogen-Fixing Cyanobacterium Nostoc piscinale CENA21 From Solimoes/Amazon River Floodplain Sediments And Comparative Genomics To Uncover Biosynthetic Natural Products Potential.</title>
        <authorList>
            <person name="Leao T.F."/>
            <person name="Leao P.N."/>
            <person name="Guimaraes P.I."/>
            <person name="de Melo A.G.C."/>
            <person name="Ramos R.T.J."/>
            <person name="Silva A."/>
            <person name="Fiore M.F."/>
            <person name="Schneider M.P.C."/>
        </authorList>
    </citation>
    <scope>NUCLEOTIDE SEQUENCE [LARGE SCALE GENOMIC DNA]</scope>
    <source>
        <strain evidence="3">CENA21</strain>
    </source>
</reference>
<feature type="domain" description="DUF642" evidence="1">
    <location>
        <begin position="34"/>
        <end position="182"/>
    </location>
</feature>
<dbReference type="KEGG" id="npz:ACX27_19675"/>
<dbReference type="Gene3D" id="2.60.120.260">
    <property type="entry name" value="Galactose-binding domain-like"/>
    <property type="match status" value="1"/>
</dbReference>
<dbReference type="STRING" id="224013.ACX27_19675"/>
<dbReference type="Proteomes" id="UP000062645">
    <property type="component" value="Chromosome"/>
</dbReference>
<name>A0A0M4STD2_9NOSO</name>
<accession>A0A0M4STD2</accession>
<dbReference type="InterPro" id="IPR013424">
    <property type="entry name" value="Ice-binding_C"/>
</dbReference>
<evidence type="ECO:0000313" key="2">
    <source>
        <dbReference type="EMBL" id="ALF54565.1"/>
    </source>
</evidence>
<dbReference type="NCBIfam" id="TIGR02595">
    <property type="entry name" value="PEP_CTERM"/>
    <property type="match status" value="1"/>
</dbReference>
<reference evidence="2 3" key="2">
    <citation type="journal article" date="2016" name="Genome Announc.">
        <title>Draft Genome Sequence of the N2-Fixing Cyanobacterium Nostoc piscinale CENA21, Isolated from the Brazilian Amazon Floodplain.</title>
        <authorList>
            <person name="Leao T."/>
            <person name="Guimaraes P.I."/>
            <person name="de Melo A.G."/>
            <person name="Ramos R.T."/>
            <person name="Leao P.N."/>
            <person name="Silva A."/>
            <person name="Fiore M.F."/>
            <person name="Schneider M.P."/>
        </authorList>
    </citation>
    <scope>NUCLEOTIDE SEQUENCE [LARGE SCALE GENOMIC DNA]</scope>
    <source>
        <strain evidence="2 3">CENA21</strain>
    </source>
</reference>
<evidence type="ECO:0000259" key="1">
    <source>
        <dbReference type="Pfam" id="PF04862"/>
    </source>
</evidence>
<sequence length="238" mass="25935">MKSAKNIGLLVVGMTSAIAITGAYIPQAQAVRVNLVQNGDFEADPLVNPDYDPTLPNPFITGWNNNSLIGVDIFANRLSNYPNPATNGIRSVELGYTPPGTLAYLSQNLATKKNNEYQLSFYLASVEEAPRLDNIFQVFVGGQKQLELTNLTLNPDSLLNFQKYTLNFVATSRVTELKFASHTGYDWLNLDDVSVYRVEDDNSQGSGNQSVPEPTTVGGIVIAGLLGSWLKRKKAASC</sequence>
<dbReference type="EMBL" id="CP012036">
    <property type="protein sequence ID" value="ALF54565.1"/>
    <property type="molecule type" value="Genomic_DNA"/>
</dbReference>
<dbReference type="InterPro" id="IPR008979">
    <property type="entry name" value="Galactose-bd-like_sf"/>
</dbReference>
<organism evidence="2 3">
    <name type="scientific">Nostoc piscinale CENA21</name>
    <dbReference type="NCBI Taxonomy" id="224013"/>
    <lineage>
        <taxon>Bacteria</taxon>
        <taxon>Bacillati</taxon>
        <taxon>Cyanobacteriota</taxon>
        <taxon>Cyanophyceae</taxon>
        <taxon>Nostocales</taxon>
        <taxon>Nostocaceae</taxon>
        <taxon>Nostoc</taxon>
    </lineage>
</organism>